<keyword evidence="3" id="KW-0597">Phosphoprotein</keyword>
<dbReference type="Gene3D" id="3.30.565.10">
    <property type="entry name" value="Histidine kinase-like ATPase, C-terminal domain"/>
    <property type="match status" value="1"/>
</dbReference>
<feature type="transmembrane region" description="Helical" evidence="10">
    <location>
        <begin position="55"/>
        <end position="74"/>
    </location>
</feature>
<dbReference type="AlphaFoldDB" id="A0A2U8DNT8"/>
<evidence type="ECO:0000256" key="7">
    <source>
        <dbReference type="ARBA" id="ARBA00022840"/>
    </source>
</evidence>
<dbReference type="InterPro" id="IPR036097">
    <property type="entry name" value="HisK_dim/P_sf"/>
</dbReference>
<dbReference type="PROSITE" id="PS50109">
    <property type="entry name" value="HIS_KIN"/>
    <property type="match status" value="1"/>
</dbReference>
<dbReference type="SMART" id="SM00388">
    <property type="entry name" value="HisKA"/>
    <property type="match status" value="1"/>
</dbReference>
<dbReference type="InterPro" id="IPR003594">
    <property type="entry name" value="HATPase_dom"/>
</dbReference>
<dbReference type="Pfam" id="PF02518">
    <property type="entry name" value="HATPase_c"/>
    <property type="match status" value="1"/>
</dbReference>
<dbReference type="PANTHER" id="PTHR43711">
    <property type="entry name" value="TWO-COMPONENT HISTIDINE KINASE"/>
    <property type="match status" value="1"/>
</dbReference>
<feature type="transmembrane region" description="Helical" evidence="10">
    <location>
        <begin position="168"/>
        <end position="185"/>
    </location>
</feature>
<keyword evidence="8" id="KW-0902">Two-component regulatory system</keyword>
<dbReference type="PRINTS" id="PR00344">
    <property type="entry name" value="BCTRLSENSOR"/>
</dbReference>
<keyword evidence="7" id="KW-0067">ATP-binding</keyword>
<dbReference type="SUPFAM" id="SSF47384">
    <property type="entry name" value="Homodimeric domain of signal transducing histidine kinase"/>
    <property type="match status" value="1"/>
</dbReference>
<dbReference type="Gene3D" id="3.30.450.20">
    <property type="entry name" value="PAS domain"/>
    <property type="match status" value="1"/>
</dbReference>
<dbReference type="InterPro" id="IPR000014">
    <property type="entry name" value="PAS"/>
</dbReference>
<evidence type="ECO:0000256" key="2">
    <source>
        <dbReference type="ARBA" id="ARBA00012438"/>
    </source>
</evidence>
<reference evidence="14" key="1">
    <citation type="submission" date="2017-04" db="EMBL/GenBank/DDBJ databases">
        <authorList>
            <person name="Song Y."/>
            <person name="Cho B.-K."/>
        </authorList>
    </citation>
    <scope>NUCLEOTIDE SEQUENCE [LARGE SCALE GENOMIC DNA]</scope>
    <source>
        <strain evidence="14">SL1</strain>
    </source>
</reference>
<dbReference type="Pfam" id="PF00989">
    <property type="entry name" value="PAS"/>
    <property type="match status" value="1"/>
</dbReference>
<organism evidence="13 14">
    <name type="scientific">Clostridium drakei</name>
    <dbReference type="NCBI Taxonomy" id="332101"/>
    <lineage>
        <taxon>Bacteria</taxon>
        <taxon>Bacillati</taxon>
        <taxon>Bacillota</taxon>
        <taxon>Clostridia</taxon>
        <taxon>Eubacteriales</taxon>
        <taxon>Clostridiaceae</taxon>
        <taxon>Clostridium</taxon>
    </lineage>
</organism>
<dbReference type="EMBL" id="CP020953">
    <property type="protein sequence ID" value="AWI03842.1"/>
    <property type="molecule type" value="Genomic_DNA"/>
</dbReference>
<dbReference type="SMART" id="SM00091">
    <property type="entry name" value="PAS"/>
    <property type="match status" value="1"/>
</dbReference>
<dbReference type="InterPro" id="IPR035965">
    <property type="entry name" value="PAS-like_dom_sf"/>
</dbReference>
<evidence type="ECO:0000256" key="4">
    <source>
        <dbReference type="ARBA" id="ARBA00022679"/>
    </source>
</evidence>
<keyword evidence="5" id="KW-0547">Nucleotide-binding</keyword>
<dbReference type="RefSeq" id="WP_032077782.1">
    <property type="nucleotide sequence ID" value="NZ_CP020953.1"/>
</dbReference>
<accession>A0A2U8DNT8</accession>
<dbReference type="GO" id="GO:0006355">
    <property type="term" value="P:regulation of DNA-templated transcription"/>
    <property type="evidence" value="ECO:0007669"/>
    <property type="project" value="InterPro"/>
</dbReference>
<dbReference type="FunFam" id="3.30.565.10:FF:000037">
    <property type="entry name" value="Hybrid sensor histidine kinase/response regulator"/>
    <property type="match status" value="1"/>
</dbReference>
<dbReference type="Proteomes" id="UP000244910">
    <property type="component" value="Chromosome"/>
</dbReference>
<evidence type="ECO:0000313" key="13">
    <source>
        <dbReference type="EMBL" id="AWI03842.1"/>
    </source>
</evidence>
<feature type="transmembrane region" description="Helical" evidence="10">
    <location>
        <begin position="139"/>
        <end position="156"/>
    </location>
</feature>
<dbReference type="InterPro" id="IPR050736">
    <property type="entry name" value="Sensor_HK_Regulatory"/>
</dbReference>
<dbReference type="CDD" id="cd16922">
    <property type="entry name" value="HATPase_EvgS-ArcB-TorS-like"/>
    <property type="match status" value="1"/>
</dbReference>
<evidence type="ECO:0000256" key="10">
    <source>
        <dbReference type="SAM" id="Phobius"/>
    </source>
</evidence>
<dbReference type="GO" id="GO:0005524">
    <property type="term" value="F:ATP binding"/>
    <property type="evidence" value="ECO:0007669"/>
    <property type="project" value="UniProtKB-KW"/>
</dbReference>
<evidence type="ECO:0000256" key="8">
    <source>
        <dbReference type="ARBA" id="ARBA00023012"/>
    </source>
</evidence>
<evidence type="ECO:0000256" key="9">
    <source>
        <dbReference type="SAM" id="Coils"/>
    </source>
</evidence>
<dbReference type="InterPro" id="IPR036890">
    <property type="entry name" value="HATPase_C_sf"/>
</dbReference>
<keyword evidence="10" id="KW-0812">Transmembrane</keyword>
<dbReference type="CDD" id="cd00130">
    <property type="entry name" value="PAS"/>
    <property type="match status" value="1"/>
</dbReference>
<gene>
    <name evidence="13" type="ORF">B9W14_04840</name>
</gene>
<evidence type="ECO:0000259" key="11">
    <source>
        <dbReference type="PROSITE" id="PS50109"/>
    </source>
</evidence>
<dbReference type="SUPFAM" id="SSF55874">
    <property type="entry name" value="ATPase domain of HSP90 chaperone/DNA topoisomerase II/histidine kinase"/>
    <property type="match status" value="1"/>
</dbReference>
<protein>
    <recommendedName>
        <fullName evidence="2">histidine kinase</fullName>
        <ecNumber evidence="2">2.7.13.3</ecNumber>
    </recommendedName>
</protein>
<dbReference type="GO" id="GO:0000155">
    <property type="term" value="F:phosphorelay sensor kinase activity"/>
    <property type="evidence" value="ECO:0007669"/>
    <property type="project" value="InterPro"/>
</dbReference>
<feature type="transmembrane region" description="Helical" evidence="10">
    <location>
        <begin position="20"/>
        <end position="43"/>
    </location>
</feature>
<dbReference type="SUPFAM" id="SSF55785">
    <property type="entry name" value="PYP-like sensor domain (PAS domain)"/>
    <property type="match status" value="1"/>
</dbReference>
<dbReference type="InterPro" id="IPR013767">
    <property type="entry name" value="PAS_fold"/>
</dbReference>
<dbReference type="SMART" id="SM00387">
    <property type="entry name" value="HATPase_c"/>
    <property type="match status" value="1"/>
</dbReference>
<evidence type="ECO:0000256" key="6">
    <source>
        <dbReference type="ARBA" id="ARBA00022777"/>
    </source>
</evidence>
<sequence>MEVKIMNSIDRNRKQKIYNIVSIVKLVSLCFCAIVFYNEFFIGNKNISNENNNCFYIVELGFSICLMFLIYWGWSFFSIKIFKLKYLKIVQMIENIVFIIIFSFSIFLSNSYTSQYKFLFLFLIITSTLQSGMNYGMSIALISSAIILIMDLVYGPSNGVNLYFENDLILVGVFILTAWPLGHYVKIERENLKQKDMQLKTLNSKLSKQEKHRKYVEKMLLNNEACYNLLIENSRDAIFVHRDDKVIFTNESAVKLVGFTRTEDLNEKSIFDFITDDEKNNVKNKFKQIYDKEITRLVFEEKVMKSNGDIIIVKNTSTYFIYEGKQTILSILSDITSEKQVEKLEKDVEENIKLLNETREFNKMITEFFSNISHELKTPLNVIFSAVQVLNLYINKNEGENIEKQHKYLKVVKQNCYRLLKLINNLLDITRVDSGFLKLHAGRYNIVSVVEDITLSVVSYVESKGINLIFDTDVEEKVMNFDADKIERIILNLLSNSIKFTNSGGKIYVNMNDLGNSIIISVKDTGVGIPEDKLKMIFERFGQVDKTLRRNSEGTGIGLCLVKSFVEMHGGTIEVKSKLGEGSEFIIRLPEIITEQEPSEENSIYETNIERINIEFSDIYSQST</sequence>
<evidence type="ECO:0000256" key="5">
    <source>
        <dbReference type="ARBA" id="ARBA00022741"/>
    </source>
</evidence>
<evidence type="ECO:0000313" key="14">
    <source>
        <dbReference type="Proteomes" id="UP000244910"/>
    </source>
</evidence>
<feature type="coiled-coil region" evidence="9">
    <location>
        <begin position="185"/>
        <end position="212"/>
    </location>
</feature>
<dbReference type="InterPro" id="IPR004358">
    <property type="entry name" value="Sig_transdc_His_kin-like_C"/>
</dbReference>
<keyword evidence="6 13" id="KW-0418">Kinase</keyword>
<keyword evidence="14" id="KW-1185">Reference proteome</keyword>
<keyword evidence="10" id="KW-0472">Membrane</keyword>
<keyword evidence="10" id="KW-1133">Transmembrane helix</keyword>
<dbReference type="PROSITE" id="PS50112">
    <property type="entry name" value="PAS"/>
    <property type="match status" value="1"/>
</dbReference>
<dbReference type="InterPro" id="IPR005467">
    <property type="entry name" value="His_kinase_dom"/>
</dbReference>
<feature type="transmembrane region" description="Helical" evidence="10">
    <location>
        <begin position="86"/>
        <end position="108"/>
    </location>
</feature>
<name>A0A2U8DNT8_9CLOT</name>
<feature type="domain" description="Histidine kinase" evidence="11">
    <location>
        <begin position="371"/>
        <end position="593"/>
    </location>
</feature>
<evidence type="ECO:0000256" key="1">
    <source>
        <dbReference type="ARBA" id="ARBA00000085"/>
    </source>
</evidence>
<dbReference type="Pfam" id="PF00512">
    <property type="entry name" value="HisKA"/>
    <property type="match status" value="1"/>
</dbReference>
<evidence type="ECO:0000256" key="3">
    <source>
        <dbReference type="ARBA" id="ARBA00022553"/>
    </source>
</evidence>
<keyword evidence="4" id="KW-0808">Transferase</keyword>
<dbReference type="EC" id="2.7.13.3" evidence="2"/>
<dbReference type="Gene3D" id="1.10.287.130">
    <property type="match status" value="1"/>
</dbReference>
<comment type="catalytic activity">
    <reaction evidence="1">
        <text>ATP + protein L-histidine = ADP + protein N-phospho-L-histidine.</text>
        <dbReference type="EC" id="2.7.13.3"/>
    </reaction>
</comment>
<dbReference type="CDD" id="cd00082">
    <property type="entry name" value="HisKA"/>
    <property type="match status" value="1"/>
</dbReference>
<dbReference type="PANTHER" id="PTHR43711:SF26">
    <property type="entry name" value="SENSOR HISTIDINE KINASE RCSC"/>
    <property type="match status" value="1"/>
</dbReference>
<dbReference type="NCBIfam" id="TIGR00229">
    <property type="entry name" value="sensory_box"/>
    <property type="match status" value="1"/>
</dbReference>
<proteinExistence type="predicted"/>
<evidence type="ECO:0000259" key="12">
    <source>
        <dbReference type="PROSITE" id="PS50112"/>
    </source>
</evidence>
<dbReference type="KEGG" id="cdrk:B9W14_04840"/>
<keyword evidence="9" id="KW-0175">Coiled coil</keyword>
<feature type="domain" description="PAS" evidence="12">
    <location>
        <begin position="243"/>
        <end position="293"/>
    </location>
</feature>
<dbReference type="InterPro" id="IPR003661">
    <property type="entry name" value="HisK_dim/P_dom"/>
</dbReference>